<dbReference type="RefSeq" id="WP_183166969.1">
    <property type="nucleotide sequence ID" value="NZ_JACHXI010000012.1"/>
</dbReference>
<reference evidence="7 8" key="1">
    <citation type="submission" date="2020-08" db="EMBL/GenBank/DDBJ databases">
        <title>Genomic Encyclopedia of Type Strains, Phase III (KMG-III): the genomes of soil and plant-associated and newly described type strains.</title>
        <authorList>
            <person name="Whitman W."/>
        </authorList>
    </citation>
    <scope>NUCLEOTIDE SEQUENCE [LARGE SCALE GENOMIC DNA]</scope>
    <source>
        <strain evidence="7 8">CECT 4462</strain>
    </source>
</reference>
<dbReference type="Pfam" id="PF06271">
    <property type="entry name" value="RDD"/>
    <property type="match status" value="1"/>
</dbReference>
<comment type="subcellular location">
    <subcellularLocation>
        <location evidence="1">Membrane</location>
        <topology evidence="1">Multi-pass membrane protein</topology>
    </subcellularLocation>
</comment>
<evidence type="ECO:0000313" key="7">
    <source>
        <dbReference type="EMBL" id="MBB3104070.1"/>
    </source>
</evidence>
<keyword evidence="4 5" id="KW-0472">Membrane</keyword>
<feature type="transmembrane region" description="Helical" evidence="5">
    <location>
        <begin position="31"/>
        <end position="51"/>
    </location>
</feature>
<name>A0A839T5K7_AZOMA</name>
<feature type="transmembrane region" description="Helical" evidence="5">
    <location>
        <begin position="58"/>
        <end position="77"/>
    </location>
</feature>
<keyword evidence="3 5" id="KW-1133">Transmembrane helix</keyword>
<sequence>MLSPQLDNRHAVETPEGIELLLTPAGLLPRALAFAVDLGIRGAILGLLILVPGLLDRFGLGLAMILVFMLQWLYMVLFEVLNQGRTPGKQWLGLQVIQDDGSPVGWASSLTRNLLRMVDLLPFGYFFGVLSCLWHPSFKRLGDLAAGTLVIHQGRPIKRAAPTQLIAQAPLFVLLQEEKLALLDFAERYADFSQERRRELAGILAASLRTTPDKAEQQLLAIAHGLLGRA</sequence>
<protein>
    <submittedName>
        <fullName evidence="7">Putative RDD family membrane protein YckC</fullName>
    </submittedName>
</protein>
<organism evidence="7 8">
    <name type="scientific">Azomonas macrocytogenes</name>
    <name type="common">Azotobacter macrocytogenes</name>
    <dbReference type="NCBI Taxonomy" id="69962"/>
    <lineage>
        <taxon>Bacteria</taxon>
        <taxon>Pseudomonadati</taxon>
        <taxon>Pseudomonadota</taxon>
        <taxon>Gammaproteobacteria</taxon>
        <taxon>Pseudomonadales</taxon>
        <taxon>Pseudomonadaceae</taxon>
        <taxon>Azomonas</taxon>
    </lineage>
</organism>
<keyword evidence="2 5" id="KW-0812">Transmembrane</keyword>
<dbReference type="InterPro" id="IPR010432">
    <property type="entry name" value="RDD"/>
</dbReference>
<dbReference type="GO" id="GO:0016020">
    <property type="term" value="C:membrane"/>
    <property type="evidence" value="ECO:0007669"/>
    <property type="project" value="UniProtKB-SubCell"/>
</dbReference>
<proteinExistence type="predicted"/>
<evidence type="ECO:0000256" key="2">
    <source>
        <dbReference type="ARBA" id="ARBA00022692"/>
    </source>
</evidence>
<evidence type="ECO:0000259" key="6">
    <source>
        <dbReference type="Pfam" id="PF06271"/>
    </source>
</evidence>
<keyword evidence="8" id="KW-1185">Reference proteome</keyword>
<dbReference type="PANTHER" id="PTHR38480">
    <property type="entry name" value="SLR0254 PROTEIN"/>
    <property type="match status" value="1"/>
</dbReference>
<evidence type="ECO:0000313" key="8">
    <source>
        <dbReference type="Proteomes" id="UP000549250"/>
    </source>
</evidence>
<evidence type="ECO:0000256" key="3">
    <source>
        <dbReference type="ARBA" id="ARBA00022989"/>
    </source>
</evidence>
<dbReference type="EMBL" id="JACHXI010000012">
    <property type="protein sequence ID" value="MBB3104070.1"/>
    <property type="molecule type" value="Genomic_DNA"/>
</dbReference>
<evidence type="ECO:0000256" key="5">
    <source>
        <dbReference type="SAM" id="Phobius"/>
    </source>
</evidence>
<gene>
    <name evidence="7" type="ORF">FHR87_002482</name>
</gene>
<dbReference type="AlphaFoldDB" id="A0A839T5K7"/>
<dbReference type="Proteomes" id="UP000549250">
    <property type="component" value="Unassembled WGS sequence"/>
</dbReference>
<evidence type="ECO:0000256" key="4">
    <source>
        <dbReference type="ARBA" id="ARBA00023136"/>
    </source>
</evidence>
<comment type="caution">
    <text evidence="7">The sequence shown here is derived from an EMBL/GenBank/DDBJ whole genome shotgun (WGS) entry which is preliminary data.</text>
</comment>
<evidence type="ECO:0000256" key="1">
    <source>
        <dbReference type="ARBA" id="ARBA00004141"/>
    </source>
</evidence>
<feature type="domain" description="RDD" evidence="6">
    <location>
        <begin position="25"/>
        <end position="146"/>
    </location>
</feature>
<accession>A0A839T5K7</accession>
<dbReference type="PANTHER" id="PTHR38480:SF1">
    <property type="entry name" value="SLR0254 PROTEIN"/>
    <property type="match status" value="1"/>
</dbReference>